<dbReference type="EMBL" id="JABSTU010000010">
    <property type="protein sequence ID" value="KAH8018690.1"/>
    <property type="molecule type" value="Genomic_DNA"/>
</dbReference>
<comment type="caution">
    <text evidence="1">The sequence shown here is derived from an EMBL/GenBank/DDBJ whole genome shotgun (WGS) entry which is preliminary data.</text>
</comment>
<name>A0A9J6D9N3_RHIMP</name>
<keyword evidence="2" id="KW-1185">Reference proteome</keyword>
<dbReference type="AlphaFoldDB" id="A0A9J6D9N3"/>
<reference evidence="1" key="1">
    <citation type="journal article" date="2020" name="Cell">
        <title>Large-Scale Comparative Analyses of Tick Genomes Elucidate Their Genetic Diversity and Vector Capacities.</title>
        <authorList>
            <consortium name="Tick Genome and Microbiome Consortium (TIGMIC)"/>
            <person name="Jia N."/>
            <person name="Wang J."/>
            <person name="Shi W."/>
            <person name="Du L."/>
            <person name="Sun Y."/>
            <person name="Zhan W."/>
            <person name="Jiang J.F."/>
            <person name="Wang Q."/>
            <person name="Zhang B."/>
            <person name="Ji P."/>
            <person name="Bell-Sakyi L."/>
            <person name="Cui X.M."/>
            <person name="Yuan T.T."/>
            <person name="Jiang B.G."/>
            <person name="Yang W.F."/>
            <person name="Lam T.T."/>
            <person name="Chang Q.C."/>
            <person name="Ding S.J."/>
            <person name="Wang X.J."/>
            <person name="Zhu J.G."/>
            <person name="Ruan X.D."/>
            <person name="Zhao L."/>
            <person name="Wei J.T."/>
            <person name="Ye R.Z."/>
            <person name="Que T.C."/>
            <person name="Du C.H."/>
            <person name="Zhou Y.H."/>
            <person name="Cheng J.X."/>
            <person name="Dai P.F."/>
            <person name="Guo W.B."/>
            <person name="Han X.H."/>
            <person name="Huang E.J."/>
            <person name="Li L.F."/>
            <person name="Wei W."/>
            <person name="Gao Y.C."/>
            <person name="Liu J.Z."/>
            <person name="Shao H.Z."/>
            <person name="Wang X."/>
            <person name="Wang C.C."/>
            <person name="Yang T.C."/>
            <person name="Huo Q.B."/>
            <person name="Li W."/>
            <person name="Chen H.Y."/>
            <person name="Chen S.E."/>
            <person name="Zhou L.G."/>
            <person name="Ni X.B."/>
            <person name="Tian J.H."/>
            <person name="Sheng Y."/>
            <person name="Liu T."/>
            <person name="Pan Y.S."/>
            <person name="Xia L.Y."/>
            <person name="Li J."/>
            <person name="Zhao F."/>
            <person name="Cao W.C."/>
        </authorList>
    </citation>
    <scope>NUCLEOTIDE SEQUENCE</scope>
    <source>
        <strain evidence="1">Rmic-2018</strain>
    </source>
</reference>
<gene>
    <name evidence="1" type="ORF">HPB51_010517</name>
</gene>
<proteinExistence type="predicted"/>
<organism evidence="1 2">
    <name type="scientific">Rhipicephalus microplus</name>
    <name type="common">Cattle tick</name>
    <name type="synonym">Boophilus microplus</name>
    <dbReference type="NCBI Taxonomy" id="6941"/>
    <lineage>
        <taxon>Eukaryota</taxon>
        <taxon>Metazoa</taxon>
        <taxon>Ecdysozoa</taxon>
        <taxon>Arthropoda</taxon>
        <taxon>Chelicerata</taxon>
        <taxon>Arachnida</taxon>
        <taxon>Acari</taxon>
        <taxon>Parasitiformes</taxon>
        <taxon>Ixodida</taxon>
        <taxon>Ixodoidea</taxon>
        <taxon>Ixodidae</taxon>
        <taxon>Rhipicephalinae</taxon>
        <taxon>Rhipicephalus</taxon>
        <taxon>Boophilus</taxon>
    </lineage>
</organism>
<evidence type="ECO:0000313" key="1">
    <source>
        <dbReference type="EMBL" id="KAH8018690.1"/>
    </source>
</evidence>
<reference evidence="1" key="2">
    <citation type="submission" date="2021-09" db="EMBL/GenBank/DDBJ databases">
        <authorList>
            <person name="Jia N."/>
            <person name="Wang J."/>
            <person name="Shi W."/>
            <person name="Du L."/>
            <person name="Sun Y."/>
            <person name="Zhan W."/>
            <person name="Jiang J."/>
            <person name="Wang Q."/>
            <person name="Zhang B."/>
            <person name="Ji P."/>
            <person name="Sakyi L.B."/>
            <person name="Cui X."/>
            <person name="Yuan T."/>
            <person name="Jiang B."/>
            <person name="Yang W."/>
            <person name="Lam T.T.-Y."/>
            <person name="Chang Q."/>
            <person name="Ding S."/>
            <person name="Wang X."/>
            <person name="Zhu J."/>
            <person name="Ruan X."/>
            <person name="Zhao L."/>
            <person name="Wei J."/>
            <person name="Que T."/>
            <person name="Du C."/>
            <person name="Cheng J."/>
            <person name="Dai P."/>
            <person name="Han X."/>
            <person name="Huang E."/>
            <person name="Gao Y."/>
            <person name="Liu J."/>
            <person name="Shao H."/>
            <person name="Ye R."/>
            <person name="Li L."/>
            <person name="Wei W."/>
            <person name="Wang X."/>
            <person name="Wang C."/>
            <person name="Huo Q."/>
            <person name="Li W."/>
            <person name="Guo W."/>
            <person name="Chen H."/>
            <person name="Chen S."/>
            <person name="Zhou L."/>
            <person name="Zhou L."/>
            <person name="Ni X."/>
            <person name="Tian J."/>
            <person name="Zhou Y."/>
            <person name="Sheng Y."/>
            <person name="Liu T."/>
            <person name="Pan Y."/>
            <person name="Xia L."/>
            <person name="Li J."/>
            <person name="Zhao F."/>
            <person name="Cao W."/>
        </authorList>
    </citation>
    <scope>NUCLEOTIDE SEQUENCE</scope>
    <source>
        <strain evidence="1">Rmic-2018</strain>
        <tissue evidence="1">Larvae</tissue>
    </source>
</reference>
<sequence length="161" mass="18736">MSARRAPVRRKWPQSEVHRKMSVVSVVLNTDEGSSQQIHLRNVQCAHLCSVFQPVSLAAMICLKWMVGHILSHFVNLLDAALRRAPDRVAEIRCLFSSSNHYHHHHPRLRHWSLSCCSWRRRANGLCAGEHPDREGRWWCALRFRCRTERPPRALGFVNKC</sequence>
<protein>
    <submittedName>
        <fullName evidence="1">Uncharacterized protein</fullName>
    </submittedName>
</protein>
<evidence type="ECO:0000313" key="2">
    <source>
        <dbReference type="Proteomes" id="UP000821866"/>
    </source>
</evidence>
<dbReference type="Proteomes" id="UP000821866">
    <property type="component" value="Chromosome 8"/>
</dbReference>
<accession>A0A9J6D9N3</accession>